<dbReference type="Pfam" id="PF15038">
    <property type="entry name" value="Jiraiya"/>
    <property type="match status" value="1"/>
</dbReference>
<protein>
    <submittedName>
        <fullName evidence="3">Transmembrane protein 221</fullName>
    </submittedName>
</protein>
<keyword evidence="2" id="KW-1133">Transmembrane helix</keyword>
<evidence type="ECO:0000313" key="3">
    <source>
        <dbReference type="EMBL" id="CAK6955223.1"/>
    </source>
</evidence>
<keyword evidence="2" id="KW-0472">Membrane</keyword>
<dbReference type="InterPro" id="IPR053101">
    <property type="entry name" value="TM221"/>
</dbReference>
<sequence>MTHKHYSQRSLVVLSLLGILSAIMSVLSVILIFQLQSQQAAVKESPPAAFSSLIPAAIWAVLLPVSTVLSALALTLHLSSVVVCLLHSYFSTEVCRGELDAERADWFLLDSRGVRHVAIGLFCLGVSLYLAAMSIFMLIIFEVETGIASACVLSSGILILLVVVIHALVKASHTGKHNHLDTLYQNDHGNTNAPLSRPCELKVGVDKPRIHRSQSHLQHQISYTQYGNPRQREQHQHQQYSPSGGSQGHASDKDGYSSGGSCPRMHRTLSTESGLLQAQAKPWNGVNNEMRSVLARKSGISAKDSTLV</sequence>
<dbReference type="PANTHER" id="PTHR36132">
    <property type="entry name" value="TRANSMEMBRANE PROTEIN 221"/>
    <property type="match status" value="1"/>
</dbReference>
<feature type="transmembrane region" description="Helical" evidence="2">
    <location>
        <begin position="12"/>
        <end position="33"/>
    </location>
</feature>
<evidence type="ECO:0000313" key="4">
    <source>
        <dbReference type="Proteomes" id="UP001314229"/>
    </source>
</evidence>
<accession>A0AAV1N7U4</accession>
<feature type="transmembrane region" description="Helical" evidence="2">
    <location>
        <begin position="117"/>
        <end position="141"/>
    </location>
</feature>
<proteinExistence type="predicted"/>
<reference evidence="3 4" key="1">
    <citation type="submission" date="2024-01" db="EMBL/GenBank/DDBJ databases">
        <authorList>
            <person name="Alioto T."/>
            <person name="Alioto T."/>
            <person name="Gomez Garrido J."/>
        </authorList>
    </citation>
    <scope>NUCLEOTIDE SEQUENCE [LARGE SCALE GENOMIC DNA]</scope>
</reference>
<organism evidence="3 4">
    <name type="scientific">Scomber scombrus</name>
    <name type="common">Atlantic mackerel</name>
    <name type="synonym">Scomber vernalis</name>
    <dbReference type="NCBI Taxonomy" id="13677"/>
    <lineage>
        <taxon>Eukaryota</taxon>
        <taxon>Metazoa</taxon>
        <taxon>Chordata</taxon>
        <taxon>Craniata</taxon>
        <taxon>Vertebrata</taxon>
        <taxon>Euteleostomi</taxon>
        <taxon>Actinopterygii</taxon>
        <taxon>Neopterygii</taxon>
        <taxon>Teleostei</taxon>
        <taxon>Neoteleostei</taxon>
        <taxon>Acanthomorphata</taxon>
        <taxon>Pelagiaria</taxon>
        <taxon>Scombriformes</taxon>
        <taxon>Scombridae</taxon>
        <taxon>Scomber</taxon>
    </lineage>
</organism>
<keyword evidence="2 3" id="KW-0812">Transmembrane</keyword>
<dbReference type="InterPro" id="IPR029201">
    <property type="entry name" value="Jiraiya"/>
</dbReference>
<comment type="caution">
    <text evidence="3">The sequence shown here is derived from an EMBL/GenBank/DDBJ whole genome shotgun (WGS) entry which is preliminary data.</text>
</comment>
<evidence type="ECO:0000256" key="2">
    <source>
        <dbReference type="SAM" id="Phobius"/>
    </source>
</evidence>
<dbReference type="EMBL" id="CAWUFR010000021">
    <property type="protein sequence ID" value="CAK6955223.1"/>
    <property type="molecule type" value="Genomic_DNA"/>
</dbReference>
<feature type="region of interest" description="Disordered" evidence="1">
    <location>
        <begin position="228"/>
        <end position="267"/>
    </location>
</feature>
<dbReference type="AlphaFoldDB" id="A0AAV1N7U4"/>
<gene>
    <name evidence="3" type="ORF">FSCOSCO3_A012438</name>
</gene>
<name>A0AAV1N7U4_SCOSC</name>
<feature type="transmembrane region" description="Helical" evidence="2">
    <location>
        <begin position="147"/>
        <end position="169"/>
    </location>
</feature>
<keyword evidence="4" id="KW-1185">Reference proteome</keyword>
<feature type="transmembrane region" description="Helical" evidence="2">
    <location>
        <begin position="53"/>
        <end position="86"/>
    </location>
</feature>
<dbReference type="PANTHER" id="PTHR36132:SF1">
    <property type="entry name" value="TRANSMEMBRANE PROTEIN 221"/>
    <property type="match status" value="1"/>
</dbReference>
<dbReference type="Proteomes" id="UP001314229">
    <property type="component" value="Unassembled WGS sequence"/>
</dbReference>
<evidence type="ECO:0000256" key="1">
    <source>
        <dbReference type="SAM" id="MobiDB-lite"/>
    </source>
</evidence>